<accession>A0A327YG42</accession>
<evidence type="ECO:0000313" key="3">
    <source>
        <dbReference type="Proteomes" id="UP000248555"/>
    </source>
</evidence>
<dbReference type="GO" id="GO:0043856">
    <property type="term" value="F:anti-sigma factor antagonist activity"/>
    <property type="evidence" value="ECO:0007669"/>
    <property type="project" value="TreeGrafter"/>
</dbReference>
<reference evidence="2 3" key="1">
    <citation type="submission" date="2018-06" db="EMBL/GenBank/DDBJ databases">
        <title>Genomic Encyclopedia of Type Strains, Phase III (KMG-III): the genomes of soil and plant-associated and newly described type strains.</title>
        <authorList>
            <person name="Whitman W."/>
        </authorList>
    </citation>
    <scope>NUCLEOTIDE SEQUENCE [LARGE SCALE GENOMIC DNA]</scope>
    <source>
        <strain evidence="2 3">CGMCC 1.8979</strain>
    </source>
</reference>
<sequence length="113" mass="13304">MRKFKILYLKEDITLKNVEYLKRTMTKLINGNNEYIILNMEKVRYINSIGLEIIAKCAIIAKERKKEIVITNIGSPLKEIFQTIKLPIFTKLFDSDKEAIDYFNKNDDTLEVK</sequence>
<dbReference type="PROSITE" id="PS50801">
    <property type="entry name" value="STAS"/>
    <property type="match status" value="1"/>
</dbReference>
<keyword evidence="3" id="KW-1185">Reference proteome</keyword>
<feature type="domain" description="STAS" evidence="1">
    <location>
        <begin position="1"/>
        <end position="103"/>
    </location>
</feature>
<dbReference type="OrthoDB" id="2971572at2"/>
<dbReference type="PANTHER" id="PTHR33495">
    <property type="entry name" value="ANTI-SIGMA FACTOR ANTAGONIST TM_1081-RELATED-RELATED"/>
    <property type="match status" value="1"/>
</dbReference>
<gene>
    <name evidence="2" type="ORF">B0I26_1073</name>
</gene>
<dbReference type="EMBL" id="QLMH01000007">
    <property type="protein sequence ID" value="RAK19086.1"/>
    <property type="molecule type" value="Genomic_DNA"/>
</dbReference>
<dbReference type="Pfam" id="PF01740">
    <property type="entry name" value="STAS"/>
    <property type="match status" value="1"/>
</dbReference>
<evidence type="ECO:0000259" key="1">
    <source>
        <dbReference type="PROSITE" id="PS50801"/>
    </source>
</evidence>
<comment type="caution">
    <text evidence="2">The sequence shown here is derived from an EMBL/GenBank/DDBJ whole genome shotgun (WGS) entry which is preliminary data.</text>
</comment>
<dbReference type="Gene3D" id="3.30.750.24">
    <property type="entry name" value="STAS domain"/>
    <property type="match status" value="1"/>
</dbReference>
<dbReference type="CDD" id="cd07043">
    <property type="entry name" value="STAS_anti-anti-sigma_factors"/>
    <property type="match status" value="1"/>
</dbReference>
<name>A0A327YG42_9BACL</name>
<dbReference type="SUPFAM" id="SSF52091">
    <property type="entry name" value="SpoIIaa-like"/>
    <property type="match status" value="1"/>
</dbReference>
<organism evidence="2 3">
    <name type="scientific">Paranoxybacillus vitaminiphilus</name>
    <dbReference type="NCBI Taxonomy" id="581036"/>
    <lineage>
        <taxon>Bacteria</taxon>
        <taxon>Bacillati</taxon>
        <taxon>Bacillota</taxon>
        <taxon>Bacilli</taxon>
        <taxon>Bacillales</taxon>
        <taxon>Anoxybacillaceae</taxon>
        <taxon>Paranoxybacillus</taxon>
    </lineage>
</organism>
<dbReference type="RefSeq" id="WP_111645238.1">
    <property type="nucleotide sequence ID" value="NZ_QLMH01000007.1"/>
</dbReference>
<dbReference type="PANTHER" id="PTHR33495:SF2">
    <property type="entry name" value="ANTI-SIGMA FACTOR ANTAGONIST TM_1081-RELATED"/>
    <property type="match status" value="1"/>
</dbReference>
<dbReference type="AlphaFoldDB" id="A0A327YG42"/>
<proteinExistence type="predicted"/>
<dbReference type="Proteomes" id="UP000248555">
    <property type="component" value="Unassembled WGS sequence"/>
</dbReference>
<evidence type="ECO:0000313" key="2">
    <source>
        <dbReference type="EMBL" id="RAK19086.1"/>
    </source>
</evidence>
<protein>
    <submittedName>
        <fullName evidence="2">Anti-sigma B factor antagonist</fullName>
    </submittedName>
</protein>
<dbReference type="InterPro" id="IPR002645">
    <property type="entry name" value="STAS_dom"/>
</dbReference>
<dbReference type="InterPro" id="IPR036513">
    <property type="entry name" value="STAS_dom_sf"/>
</dbReference>